<feature type="region of interest" description="Disordered" evidence="1">
    <location>
        <begin position="269"/>
        <end position="397"/>
    </location>
</feature>
<proteinExistence type="predicted"/>
<dbReference type="AlphaFoldDB" id="A0A401WC06"/>
<evidence type="ECO:0000313" key="4">
    <source>
        <dbReference type="Proteomes" id="UP000286746"/>
    </source>
</evidence>
<name>A0A401WC06_STREY</name>
<dbReference type="RefSeq" id="WP_125057126.1">
    <property type="nucleotide sequence ID" value="NZ_BHZD01000001.1"/>
</dbReference>
<gene>
    <name evidence="3" type="ORF">GKJPGBOP_06640</name>
</gene>
<dbReference type="CDD" id="cd07817">
    <property type="entry name" value="SRPBCC_8"/>
    <property type="match status" value="1"/>
</dbReference>
<accession>A0A401WC06</accession>
<evidence type="ECO:0000259" key="2">
    <source>
        <dbReference type="Pfam" id="PF03364"/>
    </source>
</evidence>
<dbReference type="InterPro" id="IPR023393">
    <property type="entry name" value="START-like_dom_sf"/>
</dbReference>
<dbReference type="Proteomes" id="UP000286746">
    <property type="component" value="Unassembled WGS sequence"/>
</dbReference>
<dbReference type="EMBL" id="BHZD01000001">
    <property type="protein sequence ID" value="GCD46886.1"/>
    <property type="molecule type" value="Genomic_DNA"/>
</dbReference>
<dbReference type="SUPFAM" id="SSF55961">
    <property type="entry name" value="Bet v1-like"/>
    <property type="match status" value="1"/>
</dbReference>
<evidence type="ECO:0000256" key="1">
    <source>
        <dbReference type="SAM" id="MobiDB-lite"/>
    </source>
</evidence>
<sequence length="397" mass="43630">MADTKSGGPMAAVKDTVAGNPAVDRLKEEAVSFAAAQAQRLLVSTGKRLGEATTRLTDVAEGRSDSLIGPVIKDTLKGAVKDTAKNSVKGAFKKLTGGRKGGGGKGKFVTISEDVDVGVPVREAYNQWTQFQEFSTFAKGVQGVESADDTESNWRAKIFWSTRSWKAHTTEQLPDERISWTSEGAKGTLKGVVTFHELAANLTRVLLVIEYYPKGLFEKTGNIWRAQGRRARLDLKNFRRFVMMRGEATGEWRGEIRDGEVVVGHDEAVEREEQEHDEQDTEQGAERDTEGAGKPSEDAYEEETGDSGEEPDAEDAYEDEDAEDSGEPEDEGEDDAEGAYEDDDAEDDAEDEPEDAYDDEAGAEEEDAADEYDEEPEAEDADAEYSEEDEREPEPAR</sequence>
<dbReference type="PANTHER" id="PTHR33824:SF7">
    <property type="entry name" value="POLYKETIDE CYCLASE_DEHYDRASE AND LIPID TRANSPORT SUPERFAMILY PROTEIN"/>
    <property type="match status" value="1"/>
</dbReference>
<organism evidence="3 4">
    <name type="scientific">Streptomyces paromomycinus</name>
    <name type="common">Streptomyces rimosus subsp. paromomycinus</name>
    <dbReference type="NCBI Taxonomy" id="92743"/>
    <lineage>
        <taxon>Bacteria</taxon>
        <taxon>Bacillati</taxon>
        <taxon>Actinomycetota</taxon>
        <taxon>Actinomycetes</taxon>
        <taxon>Kitasatosporales</taxon>
        <taxon>Streptomycetaceae</taxon>
        <taxon>Streptomyces</taxon>
    </lineage>
</organism>
<feature type="compositionally biased region" description="Basic and acidic residues" evidence="1">
    <location>
        <begin position="284"/>
        <end position="297"/>
    </location>
</feature>
<reference evidence="3 4" key="1">
    <citation type="submission" date="2018-11" db="EMBL/GenBank/DDBJ databases">
        <title>Whole genome sequence of Streptomyces paromomycinus NBRC 15454(T).</title>
        <authorList>
            <person name="Komaki H."/>
            <person name="Tamura T."/>
        </authorList>
    </citation>
    <scope>NUCLEOTIDE SEQUENCE [LARGE SCALE GENOMIC DNA]</scope>
    <source>
        <strain evidence="3 4">NBRC 15454</strain>
    </source>
</reference>
<dbReference type="PANTHER" id="PTHR33824">
    <property type="entry name" value="POLYKETIDE CYCLASE/DEHYDRASE AND LIPID TRANSPORT SUPERFAMILY PROTEIN"/>
    <property type="match status" value="1"/>
</dbReference>
<feature type="compositionally biased region" description="Acidic residues" evidence="1">
    <location>
        <begin position="298"/>
        <end position="397"/>
    </location>
</feature>
<dbReference type="Pfam" id="PF03364">
    <property type="entry name" value="Polyketide_cyc"/>
    <property type="match status" value="1"/>
</dbReference>
<dbReference type="InterPro" id="IPR047137">
    <property type="entry name" value="ORF3"/>
</dbReference>
<comment type="caution">
    <text evidence="3">The sequence shown here is derived from an EMBL/GenBank/DDBJ whole genome shotgun (WGS) entry which is preliminary data.</text>
</comment>
<protein>
    <submittedName>
        <fullName evidence="3">Polyketide cyclase</fullName>
    </submittedName>
</protein>
<dbReference type="InterPro" id="IPR005031">
    <property type="entry name" value="COQ10_START"/>
</dbReference>
<dbReference type="Gene3D" id="3.30.530.20">
    <property type="match status" value="1"/>
</dbReference>
<feature type="domain" description="Coenzyme Q-binding protein COQ10 START" evidence="2">
    <location>
        <begin position="117"/>
        <end position="237"/>
    </location>
</feature>
<keyword evidence="4" id="KW-1185">Reference proteome</keyword>
<evidence type="ECO:0000313" key="3">
    <source>
        <dbReference type="EMBL" id="GCD46886.1"/>
    </source>
</evidence>